<evidence type="ECO:0000256" key="1">
    <source>
        <dbReference type="SAM" id="MobiDB-lite"/>
    </source>
</evidence>
<name>A0A1Q2CUW1_9ACTN</name>
<evidence type="ECO:0008006" key="5">
    <source>
        <dbReference type="Google" id="ProtNLM"/>
    </source>
</evidence>
<dbReference type="EMBL" id="CP019607">
    <property type="protein sequence ID" value="AQP49892.1"/>
    <property type="molecule type" value="Genomic_DNA"/>
</dbReference>
<reference evidence="3 4" key="1">
    <citation type="journal article" date="2008" name="Int. J. Syst. Evol. Microbiol.">
        <title>Tessaracoccus flavescens sp. nov., isolated from marine sediment.</title>
        <authorList>
            <person name="Lee D.W."/>
            <person name="Lee S.D."/>
        </authorList>
    </citation>
    <scope>NUCLEOTIDE SEQUENCE [LARGE SCALE GENOMIC DNA]</scope>
    <source>
        <strain evidence="3 4">SST-39T</strain>
    </source>
</reference>
<feature type="compositionally biased region" description="Low complexity" evidence="1">
    <location>
        <begin position="68"/>
        <end position="108"/>
    </location>
</feature>
<keyword evidence="2" id="KW-1133">Transmembrane helix</keyword>
<keyword evidence="4" id="KW-1185">Reference proteome</keyword>
<keyword evidence="2" id="KW-0812">Transmembrane</keyword>
<protein>
    <recommendedName>
        <fullName evidence="5">PknH-like extracellular domain-containing protein</fullName>
    </recommendedName>
</protein>
<feature type="transmembrane region" description="Helical" evidence="2">
    <location>
        <begin position="43"/>
        <end position="64"/>
    </location>
</feature>
<evidence type="ECO:0000256" key="2">
    <source>
        <dbReference type="SAM" id="Phobius"/>
    </source>
</evidence>
<proteinExistence type="predicted"/>
<dbReference type="AlphaFoldDB" id="A0A1Q2CUW1"/>
<evidence type="ECO:0000313" key="3">
    <source>
        <dbReference type="EMBL" id="AQP49892.1"/>
    </source>
</evidence>
<accession>A0A1Q2CUW1</accession>
<evidence type="ECO:0000313" key="4">
    <source>
        <dbReference type="Proteomes" id="UP000188235"/>
    </source>
</evidence>
<dbReference type="KEGG" id="tfa:BW733_02630"/>
<sequence length="309" mass="32216">MTPMDENELRRELAQVTVPQRDDSALTASVIARGRGIKRRRGIVAALAVALVAVGGIGLGVSLMPGETTAPATASPSPAPSQTQAPTVQSPSLPAPSASASPSPTAPAFTPVWTDPGKLPGQIGDLGGWVLPLDSHEPAIAEESLEAQDTEVFCLQQPLTFPALTQLTGGHTMVLNAPTSVEWQTVLIFRDEASAVEFMTQLREQGQACLDAGITEPTVADGIAYRSVPTFRELEDLGDEGIVLGGYSEVSHDDQRSWGLAPDASAGFWAREGNVVGAAFLGGEAAGDMAVNETIGKELLANLEQILEG</sequence>
<feature type="region of interest" description="Disordered" evidence="1">
    <location>
        <begin position="68"/>
        <end position="117"/>
    </location>
</feature>
<dbReference type="Proteomes" id="UP000188235">
    <property type="component" value="Chromosome"/>
</dbReference>
<dbReference type="RefSeq" id="WP_077347655.1">
    <property type="nucleotide sequence ID" value="NZ_CP019607.1"/>
</dbReference>
<dbReference type="STRING" id="399497.BW733_02630"/>
<keyword evidence="2" id="KW-0472">Membrane</keyword>
<dbReference type="OrthoDB" id="9869759at2"/>
<organism evidence="3 4">
    <name type="scientific">Tessaracoccus flavescens</name>
    <dbReference type="NCBI Taxonomy" id="399497"/>
    <lineage>
        <taxon>Bacteria</taxon>
        <taxon>Bacillati</taxon>
        <taxon>Actinomycetota</taxon>
        <taxon>Actinomycetes</taxon>
        <taxon>Propionibacteriales</taxon>
        <taxon>Propionibacteriaceae</taxon>
        <taxon>Tessaracoccus</taxon>
    </lineage>
</organism>
<gene>
    <name evidence="3" type="ORF">BW733_02630</name>
</gene>